<dbReference type="InterPro" id="IPR053157">
    <property type="entry name" value="Sterol_Uptake_Regulator"/>
</dbReference>
<dbReference type="Pfam" id="PF00172">
    <property type="entry name" value="Zn_clus"/>
    <property type="match status" value="1"/>
</dbReference>
<evidence type="ECO:0000259" key="2">
    <source>
        <dbReference type="PROSITE" id="PS50048"/>
    </source>
</evidence>
<dbReference type="PROSITE" id="PS50048">
    <property type="entry name" value="ZN2_CY6_FUNGAL_2"/>
    <property type="match status" value="1"/>
</dbReference>
<dbReference type="GO" id="GO:0008270">
    <property type="term" value="F:zinc ion binding"/>
    <property type="evidence" value="ECO:0007669"/>
    <property type="project" value="InterPro"/>
</dbReference>
<dbReference type="SMART" id="SM00066">
    <property type="entry name" value="GAL4"/>
    <property type="match status" value="1"/>
</dbReference>
<dbReference type="EMBL" id="QLNT01000030">
    <property type="protein sequence ID" value="KAF3056894.1"/>
    <property type="molecule type" value="Genomic_DNA"/>
</dbReference>
<dbReference type="CDD" id="cd00067">
    <property type="entry name" value="GAL4"/>
    <property type="match status" value="1"/>
</dbReference>
<keyword evidence="4" id="KW-1185">Reference proteome</keyword>
<sequence>RSTDDWLGWVKSLLPSQSSGHHLVLSFSHTRQSDYFQFPMSNTTSPALFANTILVSRDAGQAPTLQTIGAMGQVRKKRPHNKSRRGCVACKRRRVKCDERIPCSSCVKRNISCLPPFHQHVVTPSLSIPSAHFQIDMDPQISLLHLELFHHWDKETRSTLTFPQIWPVVMQRAFNEDFIMSAILCVAAMHLTSLCPQSTKYSHASMQLMAKTVQLFRKNLSRPFTKDNCEALMGTALLINYISWFDLGFLDGENGINSETRLDLAQDQLFLLSPGIVQVWFQAMPVFIDEGSVFTQMINQNPRLSIEEALVGRGEDPARFVEPFMKIWDDPRYQTWGCTATETAVCGPTSYAWRLLLGLETELSCRSSLPRAPLPSSGGRDEKKKLVYIRDAVIRITTNYTSVDEPDTPLTIESQSARSSFENIIRRMSPLLCCASLKTASETPTHSGIMPQDADIEQWFYGFPILCCGPFAKLMMRGDSRALVFLFHFYRAARILLAPKRCWWASVRSGIMEQLILTELKSRQLDVCLWS</sequence>
<dbReference type="Gene3D" id="4.10.240.10">
    <property type="entry name" value="Zn(2)-C6 fungal-type DNA-binding domain"/>
    <property type="match status" value="1"/>
</dbReference>
<dbReference type="GO" id="GO:0001228">
    <property type="term" value="F:DNA-binding transcription activator activity, RNA polymerase II-specific"/>
    <property type="evidence" value="ECO:0007669"/>
    <property type="project" value="TreeGrafter"/>
</dbReference>
<reference evidence="3 4" key="1">
    <citation type="submission" date="2018-06" db="EMBL/GenBank/DDBJ databases">
        <title>Genome analysis of cellulolytic fungus Trichoderma lentiforme CFAM-422.</title>
        <authorList>
            <person name="Steindorff A.S."/>
            <person name="Formighieri E.F."/>
            <person name="Midorikawa G.E.O."/>
            <person name="Tamietti M.S."/>
            <person name="Ramos E.Z."/>
            <person name="Silva A.S."/>
            <person name="Bon E.P.S."/>
            <person name="Mendes T.D."/>
            <person name="Damaso M.C.T."/>
            <person name="Favaro L.C.L."/>
        </authorList>
    </citation>
    <scope>NUCLEOTIDE SEQUENCE [LARGE SCALE GENOMIC DNA]</scope>
    <source>
        <strain evidence="3 4">CFAM-422</strain>
    </source>
</reference>
<dbReference type="InterPro" id="IPR001138">
    <property type="entry name" value="Zn2Cys6_DnaBD"/>
</dbReference>
<gene>
    <name evidence="3" type="ORF">CFAM422_012551</name>
</gene>
<dbReference type="SUPFAM" id="SSF57701">
    <property type="entry name" value="Zn2/Cys6 DNA-binding domain"/>
    <property type="match status" value="1"/>
</dbReference>
<dbReference type="AlphaFoldDB" id="A0A9P4X464"/>
<dbReference type="PROSITE" id="PS00463">
    <property type="entry name" value="ZN2_CY6_FUNGAL_1"/>
    <property type="match status" value="1"/>
</dbReference>
<proteinExistence type="predicted"/>
<feature type="non-terminal residue" evidence="3">
    <location>
        <position position="531"/>
    </location>
</feature>
<evidence type="ECO:0000256" key="1">
    <source>
        <dbReference type="ARBA" id="ARBA00023242"/>
    </source>
</evidence>
<dbReference type="InterPro" id="IPR021858">
    <property type="entry name" value="Fun_TF"/>
</dbReference>
<dbReference type="InterPro" id="IPR036864">
    <property type="entry name" value="Zn2-C6_fun-type_DNA-bd_sf"/>
</dbReference>
<name>A0A9P4X464_9HYPO</name>
<evidence type="ECO:0000313" key="3">
    <source>
        <dbReference type="EMBL" id="KAF3056894.1"/>
    </source>
</evidence>
<evidence type="ECO:0000313" key="4">
    <source>
        <dbReference type="Proteomes" id="UP000801864"/>
    </source>
</evidence>
<protein>
    <recommendedName>
        <fullName evidence="2">Zn(2)-C6 fungal-type domain-containing protein</fullName>
    </recommendedName>
</protein>
<dbReference type="PANTHER" id="PTHR47784:SF5">
    <property type="entry name" value="STEROL UPTAKE CONTROL PROTEIN 2"/>
    <property type="match status" value="1"/>
</dbReference>
<dbReference type="Pfam" id="PF11951">
    <property type="entry name" value="Fungal_trans_2"/>
    <property type="match status" value="1"/>
</dbReference>
<comment type="caution">
    <text evidence="3">The sequence shown here is derived from an EMBL/GenBank/DDBJ whole genome shotgun (WGS) entry which is preliminary data.</text>
</comment>
<feature type="domain" description="Zn(2)-C6 fungal-type" evidence="2">
    <location>
        <begin position="86"/>
        <end position="113"/>
    </location>
</feature>
<organism evidence="3 4">
    <name type="scientific">Trichoderma lentiforme</name>
    <dbReference type="NCBI Taxonomy" id="1567552"/>
    <lineage>
        <taxon>Eukaryota</taxon>
        <taxon>Fungi</taxon>
        <taxon>Dikarya</taxon>
        <taxon>Ascomycota</taxon>
        <taxon>Pezizomycotina</taxon>
        <taxon>Sordariomycetes</taxon>
        <taxon>Hypocreomycetidae</taxon>
        <taxon>Hypocreales</taxon>
        <taxon>Hypocreaceae</taxon>
        <taxon>Trichoderma</taxon>
    </lineage>
</organism>
<accession>A0A9P4X464</accession>
<keyword evidence="1" id="KW-0539">Nucleus</keyword>
<dbReference type="PANTHER" id="PTHR47784">
    <property type="entry name" value="STEROL UPTAKE CONTROL PROTEIN 2"/>
    <property type="match status" value="1"/>
</dbReference>
<dbReference type="Proteomes" id="UP000801864">
    <property type="component" value="Unassembled WGS sequence"/>
</dbReference>